<dbReference type="PROSITE" id="PS00122">
    <property type="entry name" value="CARBOXYLESTERASE_B_1"/>
    <property type="match status" value="1"/>
</dbReference>
<keyword evidence="3 4" id="KW-0378">Hydrolase</keyword>
<accession>A0A210PTR6</accession>
<evidence type="ECO:0000259" key="5">
    <source>
        <dbReference type="Pfam" id="PF00135"/>
    </source>
</evidence>
<evidence type="ECO:0000313" key="6">
    <source>
        <dbReference type="EMBL" id="OWF39891.1"/>
    </source>
</evidence>
<evidence type="ECO:0000256" key="4">
    <source>
        <dbReference type="RuleBase" id="RU361235"/>
    </source>
</evidence>
<dbReference type="GO" id="GO:0016787">
    <property type="term" value="F:hydrolase activity"/>
    <property type="evidence" value="ECO:0007669"/>
    <property type="project" value="UniProtKB-KW"/>
</dbReference>
<dbReference type="ESTHER" id="mizye-a0a210ptr6">
    <property type="family name" value="Carb_B_Mollusca"/>
</dbReference>
<name>A0A210PTR6_MIZYE</name>
<gene>
    <name evidence="6" type="ORF">KP79_PYT06154</name>
</gene>
<evidence type="ECO:0000313" key="7">
    <source>
        <dbReference type="Proteomes" id="UP000242188"/>
    </source>
</evidence>
<dbReference type="AlphaFoldDB" id="A0A210PTR6"/>
<proteinExistence type="inferred from homology"/>
<dbReference type="InterPro" id="IPR019826">
    <property type="entry name" value="Carboxylesterase_B_AS"/>
</dbReference>
<keyword evidence="2 4" id="KW-0732">Signal</keyword>
<dbReference type="SUPFAM" id="SSF53474">
    <property type="entry name" value="alpha/beta-Hydrolases"/>
    <property type="match status" value="1"/>
</dbReference>
<feature type="chain" id="PRO_5011821176" description="Carboxylic ester hydrolase" evidence="4">
    <location>
        <begin position="21"/>
        <end position="557"/>
    </location>
</feature>
<dbReference type="Proteomes" id="UP000242188">
    <property type="component" value="Unassembled WGS sequence"/>
</dbReference>
<dbReference type="PANTHER" id="PTHR43903">
    <property type="entry name" value="NEUROLIGIN"/>
    <property type="match status" value="1"/>
</dbReference>
<feature type="signal peptide" evidence="4">
    <location>
        <begin position="1"/>
        <end position="20"/>
    </location>
</feature>
<keyword evidence="7" id="KW-1185">Reference proteome</keyword>
<sequence>MMQAVVQIFVTFGLVVGITGQNTKVITTPSGQLRGLVTLANNSIVYQFRNIPYAKPPIGELRFAKPVEYGSWPGIRDATAFGPACTQSVNGVTYQNVSEDCLTLNVYVPKNMLGNRTVMVWIHGGGYIKGEAAIFDGSYLALRGGLVVVTINYRLGVFGFLSTNDTVIPGNNGLWDQQLALKWLKTNIKAFGGNSESVTIFGESAGGFSVGLQSIIPQNKGLFHRAIAQSGAAPSFLTIVHQPLLFTVSFGERVGCHFITSNSPMFLKCLKSKTAKELLNAQINASAPVSLTPFSFGPVISPVVDKEFLPDVPSALMKNKSSESYQFFRTLDFMAGNVNREGSIFINKYLYNFSQIFHFVPEKGVPNAVVCNVLAPGAVSAFSKSIVKNKTIEKEICDEYKDDDPELEGNKMGDLFGDAFFVVPSVVALDVHSDGNNMTNTFQYIFNRRNPAMRGNGPYPHWFTGAPHASDNVFLFGIQQLAQRIHVSDADLNLSAHMQQYWANFAKTGKPFADGSANWPYYDRTSRSYLNLDDVISAKEHIFLDRVTFWTEKVPIF</sequence>
<dbReference type="EMBL" id="NEDP02005500">
    <property type="protein sequence ID" value="OWF39891.1"/>
    <property type="molecule type" value="Genomic_DNA"/>
</dbReference>
<reference evidence="6 7" key="1">
    <citation type="journal article" date="2017" name="Nat. Ecol. Evol.">
        <title>Scallop genome provides insights into evolution of bilaterian karyotype and development.</title>
        <authorList>
            <person name="Wang S."/>
            <person name="Zhang J."/>
            <person name="Jiao W."/>
            <person name="Li J."/>
            <person name="Xun X."/>
            <person name="Sun Y."/>
            <person name="Guo X."/>
            <person name="Huan P."/>
            <person name="Dong B."/>
            <person name="Zhang L."/>
            <person name="Hu X."/>
            <person name="Sun X."/>
            <person name="Wang J."/>
            <person name="Zhao C."/>
            <person name="Wang Y."/>
            <person name="Wang D."/>
            <person name="Huang X."/>
            <person name="Wang R."/>
            <person name="Lv J."/>
            <person name="Li Y."/>
            <person name="Zhang Z."/>
            <person name="Liu B."/>
            <person name="Lu W."/>
            <person name="Hui Y."/>
            <person name="Liang J."/>
            <person name="Zhou Z."/>
            <person name="Hou R."/>
            <person name="Li X."/>
            <person name="Liu Y."/>
            <person name="Li H."/>
            <person name="Ning X."/>
            <person name="Lin Y."/>
            <person name="Zhao L."/>
            <person name="Xing Q."/>
            <person name="Dou J."/>
            <person name="Li Y."/>
            <person name="Mao J."/>
            <person name="Guo H."/>
            <person name="Dou H."/>
            <person name="Li T."/>
            <person name="Mu C."/>
            <person name="Jiang W."/>
            <person name="Fu Q."/>
            <person name="Fu X."/>
            <person name="Miao Y."/>
            <person name="Liu J."/>
            <person name="Yu Q."/>
            <person name="Li R."/>
            <person name="Liao H."/>
            <person name="Li X."/>
            <person name="Kong Y."/>
            <person name="Jiang Z."/>
            <person name="Chourrout D."/>
            <person name="Li R."/>
            <person name="Bao Z."/>
        </authorList>
    </citation>
    <scope>NUCLEOTIDE SEQUENCE [LARGE SCALE GENOMIC DNA]</scope>
    <source>
        <strain evidence="6 7">PY_sf001</strain>
    </source>
</reference>
<organism evidence="6 7">
    <name type="scientific">Mizuhopecten yessoensis</name>
    <name type="common">Japanese scallop</name>
    <name type="synonym">Patinopecten yessoensis</name>
    <dbReference type="NCBI Taxonomy" id="6573"/>
    <lineage>
        <taxon>Eukaryota</taxon>
        <taxon>Metazoa</taxon>
        <taxon>Spiralia</taxon>
        <taxon>Lophotrochozoa</taxon>
        <taxon>Mollusca</taxon>
        <taxon>Bivalvia</taxon>
        <taxon>Autobranchia</taxon>
        <taxon>Pteriomorphia</taxon>
        <taxon>Pectinida</taxon>
        <taxon>Pectinoidea</taxon>
        <taxon>Pectinidae</taxon>
        <taxon>Mizuhopecten</taxon>
    </lineage>
</organism>
<dbReference type="InterPro" id="IPR029058">
    <property type="entry name" value="AB_hydrolase_fold"/>
</dbReference>
<feature type="domain" description="Carboxylesterase type B" evidence="5">
    <location>
        <begin position="23"/>
        <end position="550"/>
    </location>
</feature>
<dbReference type="InterPro" id="IPR019819">
    <property type="entry name" value="Carboxylesterase_B_CS"/>
</dbReference>
<comment type="caution">
    <text evidence="6">The sequence shown here is derived from an EMBL/GenBank/DDBJ whole genome shotgun (WGS) entry which is preliminary data.</text>
</comment>
<dbReference type="InterPro" id="IPR002018">
    <property type="entry name" value="CarbesteraseB"/>
</dbReference>
<evidence type="ECO:0000256" key="3">
    <source>
        <dbReference type="ARBA" id="ARBA00022801"/>
    </source>
</evidence>
<dbReference type="EC" id="3.1.1.-" evidence="4"/>
<evidence type="ECO:0000256" key="2">
    <source>
        <dbReference type="ARBA" id="ARBA00022729"/>
    </source>
</evidence>
<dbReference type="Pfam" id="PF00135">
    <property type="entry name" value="COesterase"/>
    <property type="match status" value="1"/>
</dbReference>
<dbReference type="OrthoDB" id="408631at2759"/>
<protein>
    <recommendedName>
        <fullName evidence="4">Carboxylic ester hydrolase</fullName>
        <ecNumber evidence="4">3.1.1.-</ecNumber>
    </recommendedName>
</protein>
<dbReference type="STRING" id="6573.A0A210PTR6"/>
<comment type="similarity">
    <text evidence="1 4">Belongs to the type-B carboxylesterase/lipase family.</text>
</comment>
<evidence type="ECO:0000256" key="1">
    <source>
        <dbReference type="ARBA" id="ARBA00005964"/>
    </source>
</evidence>
<dbReference type="InterPro" id="IPR051093">
    <property type="entry name" value="Neuroligin/BSAL"/>
</dbReference>
<dbReference type="PROSITE" id="PS00941">
    <property type="entry name" value="CARBOXYLESTERASE_B_2"/>
    <property type="match status" value="1"/>
</dbReference>
<dbReference type="Gene3D" id="3.40.50.1820">
    <property type="entry name" value="alpha/beta hydrolase"/>
    <property type="match status" value="1"/>
</dbReference>